<dbReference type="PANTHER" id="PTHR23520">
    <property type="entry name" value="TRANSPORTER, PUTATIVE (AFU_ORTHOLOGUE AFUA_3G04000)-RELATED"/>
    <property type="match status" value="1"/>
</dbReference>
<comment type="subcellular location">
    <subcellularLocation>
        <location evidence="1">Membrane</location>
        <topology evidence="1">Multi-pass membrane protein</topology>
    </subcellularLocation>
</comment>
<evidence type="ECO:0000256" key="1">
    <source>
        <dbReference type="ARBA" id="ARBA00004141"/>
    </source>
</evidence>
<dbReference type="InterPro" id="IPR036259">
    <property type="entry name" value="MFS_trans_sf"/>
</dbReference>
<dbReference type="GO" id="GO:0022857">
    <property type="term" value="F:transmembrane transporter activity"/>
    <property type="evidence" value="ECO:0007669"/>
    <property type="project" value="InterPro"/>
</dbReference>
<keyword evidence="2" id="KW-0812">Transmembrane</keyword>
<dbReference type="InterPro" id="IPR020846">
    <property type="entry name" value="MFS_dom"/>
</dbReference>
<dbReference type="GO" id="GO:0000329">
    <property type="term" value="C:fungal-type vacuole membrane"/>
    <property type="evidence" value="ECO:0007669"/>
    <property type="project" value="TreeGrafter"/>
</dbReference>
<feature type="transmembrane region" description="Helical" evidence="2">
    <location>
        <begin position="31"/>
        <end position="49"/>
    </location>
</feature>
<keyword evidence="2" id="KW-0472">Membrane</keyword>
<dbReference type="Proteomes" id="UP001175000">
    <property type="component" value="Unassembled WGS sequence"/>
</dbReference>
<dbReference type="EMBL" id="JAULSU010000006">
    <property type="protein sequence ID" value="KAK0614420.1"/>
    <property type="molecule type" value="Genomic_DNA"/>
</dbReference>
<evidence type="ECO:0000313" key="4">
    <source>
        <dbReference type="EMBL" id="KAK0614420.1"/>
    </source>
</evidence>
<name>A0AA40BUU9_9PEZI</name>
<feature type="transmembrane region" description="Helical" evidence="2">
    <location>
        <begin position="188"/>
        <end position="207"/>
    </location>
</feature>
<feature type="transmembrane region" description="Helical" evidence="2">
    <location>
        <begin position="334"/>
        <end position="356"/>
    </location>
</feature>
<feature type="domain" description="Major facilitator superfamily (MFS) profile" evidence="3">
    <location>
        <begin position="5"/>
        <end position="434"/>
    </location>
</feature>
<dbReference type="Pfam" id="PF07690">
    <property type="entry name" value="MFS_1"/>
    <property type="match status" value="2"/>
</dbReference>
<evidence type="ECO:0000259" key="3">
    <source>
        <dbReference type="PROSITE" id="PS50850"/>
    </source>
</evidence>
<accession>A0AA40BUU9</accession>
<evidence type="ECO:0000313" key="5">
    <source>
        <dbReference type="Proteomes" id="UP001175000"/>
    </source>
</evidence>
<sequence>MSRLLQESGLLSLHRTGADAYLIILSRTCRMFAYGASALILALFFSSLGFSDSRIGVFMTLTLLGDVLLSFILTQIADRVGRRRTLLFGSVLMVLSGVVFATCESYWALLGAAVVGVVSATGGDFGPFRAIEESVVAELTVPETRADVLVWYVTMASLGSSAGTELAGRMVESLRAREGWALVDAYHACFWLYSVMGVVNVVVNLMLSGRCELRGVKGDGEREGLLEGEREGQGEEGEKKEKWLAQISRETLGVMAVLWFLLSVDSVADGMVSMALTTYYIDQKFHPTKSTLGDFLSASYFLSSLSTIFSGPLARYIGLVNTMVFTHIPSSAAVLLFPFPQSLAGTFALLLLRVGLNNMDQAPRAALIAAVVRPEERTAVMGITVLFRTLASVMGPTVTGFLAANGRFWVAFVAAGALRLAYDLGLFAMFINIKLYKHEPVPVNENQGLLQDEEDGEEGE</sequence>
<keyword evidence="2" id="KW-1133">Transmembrane helix</keyword>
<feature type="transmembrane region" description="Helical" evidence="2">
    <location>
        <begin position="377"/>
        <end position="402"/>
    </location>
</feature>
<dbReference type="Gene3D" id="1.20.1250.20">
    <property type="entry name" value="MFS general substrate transporter like domains"/>
    <property type="match status" value="2"/>
</dbReference>
<dbReference type="PANTHER" id="PTHR23520:SF5">
    <property type="entry name" value="TRANSPORTER, PUTATIVE (AFU_ORTHOLOGUE AFUA_3G04000)-RELATED"/>
    <property type="match status" value="1"/>
</dbReference>
<protein>
    <submittedName>
        <fullName evidence="4">Major facilitator superfamily domain-containing protein</fullName>
    </submittedName>
</protein>
<keyword evidence="5" id="KW-1185">Reference proteome</keyword>
<feature type="transmembrane region" description="Helical" evidence="2">
    <location>
        <begin position="408"/>
        <end position="431"/>
    </location>
</feature>
<feature type="transmembrane region" description="Helical" evidence="2">
    <location>
        <begin position="257"/>
        <end position="281"/>
    </location>
</feature>
<comment type="caution">
    <text evidence="4">The sequence shown here is derived from an EMBL/GenBank/DDBJ whole genome shotgun (WGS) entry which is preliminary data.</text>
</comment>
<proteinExistence type="predicted"/>
<feature type="transmembrane region" description="Helical" evidence="2">
    <location>
        <begin position="293"/>
        <end position="314"/>
    </location>
</feature>
<evidence type="ECO:0000256" key="2">
    <source>
        <dbReference type="SAM" id="Phobius"/>
    </source>
</evidence>
<feature type="transmembrane region" description="Helical" evidence="2">
    <location>
        <begin position="55"/>
        <end position="74"/>
    </location>
</feature>
<gene>
    <name evidence="4" type="ORF">B0T14DRAFT_570355</name>
</gene>
<dbReference type="AlphaFoldDB" id="A0AA40BUU9"/>
<dbReference type="SUPFAM" id="SSF103473">
    <property type="entry name" value="MFS general substrate transporter"/>
    <property type="match status" value="1"/>
</dbReference>
<dbReference type="InterPro" id="IPR011701">
    <property type="entry name" value="MFS"/>
</dbReference>
<dbReference type="PROSITE" id="PS50850">
    <property type="entry name" value="MFS"/>
    <property type="match status" value="1"/>
</dbReference>
<reference evidence="4" key="1">
    <citation type="submission" date="2023-06" db="EMBL/GenBank/DDBJ databases">
        <title>Genome-scale phylogeny and comparative genomics of the fungal order Sordariales.</title>
        <authorList>
            <consortium name="Lawrence Berkeley National Laboratory"/>
            <person name="Hensen N."/>
            <person name="Bonometti L."/>
            <person name="Westerberg I."/>
            <person name="Brannstrom I.O."/>
            <person name="Guillou S."/>
            <person name="Cros-Aarteil S."/>
            <person name="Calhoun S."/>
            <person name="Haridas S."/>
            <person name="Kuo A."/>
            <person name="Mondo S."/>
            <person name="Pangilinan J."/>
            <person name="Riley R."/>
            <person name="Labutti K."/>
            <person name="Andreopoulos B."/>
            <person name="Lipzen A."/>
            <person name="Chen C."/>
            <person name="Yanf M."/>
            <person name="Daum C."/>
            <person name="Ng V."/>
            <person name="Clum A."/>
            <person name="Steindorff A."/>
            <person name="Ohm R."/>
            <person name="Martin F."/>
            <person name="Silar P."/>
            <person name="Natvig D."/>
            <person name="Lalanne C."/>
            <person name="Gautier V."/>
            <person name="Ament-Velasquez S.L."/>
            <person name="Kruys A."/>
            <person name="Hutchinson M.I."/>
            <person name="Powell A.J."/>
            <person name="Barry K."/>
            <person name="Miller A.N."/>
            <person name="Grigoriev I.V."/>
            <person name="Debuchy R."/>
            <person name="Gladieux P."/>
            <person name="Thoren M.H."/>
            <person name="Johannesson H."/>
        </authorList>
    </citation>
    <scope>NUCLEOTIDE SEQUENCE</scope>
    <source>
        <strain evidence="4">CBS 606.72</strain>
    </source>
</reference>
<feature type="transmembrane region" description="Helical" evidence="2">
    <location>
        <begin position="86"/>
        <end position="109"/>
    </location>
</feature>
<organism evidence="4 5">
    <name type="scientific">Immersiella caudata</name>
    <dbReference type="NCBI Taxonomy" id="314043"/>
    <lineage>
        <taxon>Eukaryota</taxon>
        <taxon>Fungi</taxon>
        <taxon>Dikarya</taxon>
        <taxon>Ascomycota</taxon>
        <taxon>Pezizomycotina</taxon>
        <taxon>Sordariomycetes</taxon>
        <taxon>Sordariomycetidae</taxon>
        <taxon>Sordariales</taxon>
        <taxon>Lasiosphaeriaceae</taxon>
        <taxon>Immersiella</taxon>
    </lineage>
</organism>